<evidence type="ECO:0000313" key="2">
    <source>
        <dbReference type="Proteomes" id="UP001233999"/>
    </source>
</evidence>
<comment type="caution">
    <text evidence="1">The sequence shown here is derived from an EMBL/GenBank/DDBJ whole genome shotgun (WGS) entry which is preliminary data.</text>
</comment>
<organism evidence="1 2">
    <name type="scientific">Diploptera punctata</name>
    <name type="common">Pacific beetle cockroach</name>
    <dbReference type="NCBI Taxonomy" id="6984"/>
    <lineage>
        <taxon>Eukaryota</taxon>
        <taxon>Metazoa</taxon>
        <taxon>Ecdysozoa</taxon>
        <taxon>Arthropoda</taxon>
        <taxon>Hexapoda</taxon>
        <taxon>Insecta</taxon>
        <taxon>Pterygota</taxon>
        <taxon>Neoptera</taxon>
        <taxon>Polyneoptera</taxon>
        <taxon>Dictyoptera</taxon>
        <taxon>Blattodea</taxon>
        <taxon>Blaberoidea</taxon>
        <taxon>Blaberidae</taxon>
        <taxon>Diplopterinae</taxon>
        <taxon>Diploptera</taxon>
    </lineage>
</organism>
<keyword evidence="2" id="KW-1185">Reference proteome</keyword>
<dbReference type="Proteomes" id="UP001233999">
    <property type="component" value="Unassembled WGS sequence"/>
</dbReference>
<name>A0AAD7Z5N1_DIPPU</name>
<gene>
    <name evidence="1" type="ORF">L9F63_026117</name>
</gene>
<proteinExistence type="predicted"/>
<reference evidence="1" key="1">
    <citation type="journal article" date="2023" name="IScience">
        <title>Live-bearing cockroach genome reveals convergent evolutionary mechanisms linked to viviparity in insects and beyond.</title>
        <authorList>
            <person name="Fouks B."/>
            <person name="Harrison M.C."/>
            <person name="Mikhailova A.A."/>
            <person name="Marchal E."/>
            <person name="English S."/>
            <person name="Carruthers M."/>
            <person name="Jennings E.C."/>
            <person name="Chiamaka E.L."/>
            <person name="Frigard R.A."/>
            <person name="Pippel M."/>
            <person name="Attardo G.M."/>
            <person name="Benoit J.B."/>
            <person name="Bornberg-Bauer E."/>
            <person name="Tobe S.S."/>
        </authorList>
    </citation>
    <scope>NUCLEOTIDE SEQUENCE</scope>
    <source>
        <strain evidence="1">Stay&amp;Tobe</strain>
    </source>
</reference>
<reference evidence="1" key="2">
    <citation type="submission" date="2023-05" db="EMBL/GenBank/DDBJ databases">
        <authorList>
            <person name="Fouks B."/>
        </authorList>
    </citation>
    <scope>NUCLEOTIDE SEQUENCE</scope>
    <source>
        <strain evidence="1">Stay&amp;Tobe</strain>
        <tissue evidence="1">Testes</tissue>
    </source>
</reference>
<protein>
    <submittedName>
        <fullName evidence="1">Uncharacterized protein</fullName>
    </submittedName>
</protein>
<accession>A0AAD7Z5N1</accession>
<dbReference type="EMBL" id="JASPKZ010010625">
    <property type="protein sequence ID" value="KAJ9574237.1"/>
    <property type="molecule type" value="Genomic_DNA"/>
</dbReference>
<sequence>MVHVEQVIKQHRPRREDAVLKNTTFKYHVLLDDVKEEMSGDAYFRLYDITDKRVRVLRKLLLQGKSPQDKREKNISGNKIKTGEVLKIHEPMSSFPVSGGHYRDVSI</sequence>
<evidence type="ECO:0000313" key="1">
    <source>
        <dbReference type="EMBL" id="KAJ9574237.1"/>
    </source>
</evidence>
<dbReference type="AlphaFoldDB" id="A0AAD7Z5N1"/>